<dbReference type="InterPro" id="IPR032466">
    <property type="entry name" value="Metal_Hydrolase"/>
</dbReference>
<evidence type="ECO:0000259" key="2">
    <source>
        <dbReference type="Pfam" id="PF04909"/>
    </source>
</evidence>
<gene>
    <name evidence="3" type="ORF">POL72_34190</name>
</gene>
<keyword evidence="1" id="KW-0456">Lyase</keyword>
<name>A0ABT5C8Y5_9BACT</name>
<dbReference type="InterPro" id="IPR006680">
    <property type="entry name" value="Amidohydro-rel"/>
</dbReference>
<organism evidence="3 4">
    <name type="scientific">Sorangium atrum</name>
    <dbReference type="NCBI Taxonomy" id="2995308"/>
    <lineage>
        <taxon>Bacteria</taxon>
        <taxon>Pseudomonadati</taxon>
        <taxon>Myxococcota</taxon>
        <taxon>Polyangia</taxon>
        <taxon>Polyangiales</taxon>
        <taxon>Polyangiaceae</taxon>
        <taxon>Sorangium</taxon>
    </lineage>
</organism>
<reference evidence="3 4" key="1">
    <citation type="submission" date="2023-01" db="EMBL/GenBank/DDBJ databases">
        <title>Minimal conservation of predation-associated metabolite biosynthetic gene clusters underscores biosynthetic potential of Myxococcota including descriptions for ten novel species: Archangium lansinium sp. nov., Myxococcus landrumus sp. nov., Nannocystis bai.</title>
        <authorList>
            <person name="Ahearne A."/>
            <person name="Stevens C."/>
            <person name="Dowd S."/>
        </authorList>
    </citation>
    <scope>NUCLEOTIDE SEQUENCE [LARGE SCALE GENOMIC DNA]</scope>
    <source>
        <strain evidence="3 4">WIWO2</strain>
    </source>
</reference>
<evidence type="ECO:0000313" key="4">
    <source>
        <dbReference type="Proteomes" id="UP001217485"/>
    </source>
</evidence>
<protein>
    <submittedName>
        <fullName evidence="3">Amidohydrolase family protein</fullName>
    </submittedName>
</protein>
<dbReference type="SUPFAM" id="SSF51556">
    <property type="entry name" value="Metallo-dependent hydrolases"/>
    <property type="match status" value="1"/>
</dbReference>
<dbReference type="RefSeq" id="WP_272100980.1">
    <property type="nucleotide sequence ID" value="NZ_JAQNDK010000004.1"/>
</dbReference>
<dbReference type="PANTHER" id="PTHR21240">
    <property type="entry name" value="2-AMINO-3-CARBOXYLMUCONATE-6-SEMIALDEHYDE DECARBOXYLASE"/>
    <property type="match status" value="1"/>
</dbReference>
<evidence type="ECO:0000313" key="3">
    <source>
        <dbReference type="EMBL" id="MDC0682827.1"/>
    </source>
</evidence>
<dbReference type="Pfam" id="PF04909">
    <property type="entry name" value="Amidohydro_2"/>
    <property type="match status" value="1"/>
</dbReference>
<accession>A0ABT5C8Y5</accession>
<keyword evidence="4" id="KW-1185">Reference proteome</keyword>
<sequence length="509" mass="56667">MSVSSSHLSLKDGKKTSRSRVVRDKLDYPVIDTDLHTIEFAPILEDYIAKYGGAKSVDEFRDAINRGFGYLSNEWYELTPEQRAAQRSVRPPWWALPTKNTLDLATVSLPSLLHERLGESGTDYAVLFPNVSTFATHVGKEDLRRVLIRAVNAYHADVYRPYADRLTPVAAIPLHTPQEGVEELEFAVRELGLKVALIPGNLRRPIRSVAEKYPSRHHPDVARHANWLDTFGVDSEHNYDPFWAKAVELRTVLTTHSAGMGWTSRSSVSSYMYNHIGHFASASEALAKSLFFSGVTRRFPDLRVGFLEGGAAWGATLFADLVGHWEKRNGRAVQNYNPDLIDAKLLYALYQQYGGEEVAARLGDINAVLGGALGVSNNSRRQPQDAGALDDFAAAGIERIEDIRDRYVPNFYFGSEADDPTIAYAFNTKVNPLGVQLNAFWASDSGHWDVPDLTEVLADTWSLVERGALTEANFRDLVFTHPYNFFAGKNPGFFAGTAVEQKLRKSKAA</sequence>
<evidence type="ECO:0000256" key="1">
    <source>
        <dbReference type="ARBA" id="ARBA00023239"/>
    </source>
</evidence>
<dbReference type="Gene3D" id="3.20.20.140">
    <property type="entry name" value="Metal-dependent hydrolases"/>
    <property type="match status" value="1"/>
</dbReference>
<dbReference type="PANTHER" id="PTHR21240:SF28">
    <property type="entry name" value="ISO-OROTATE DECARBOXYLASE (EUROFUNG)"/>
    <property type="match status" value="1"/>
</dbReference>
<proteinExistence type="predicted"/>
<feature type="domain" description="Amidohydrolase-related" evidence="2">
    <location>
        <begin position="134"/>
        <end position="324"/>
    </location>
</feature>
<dbReference type="InterPro" id="IPR032465">
    <property type="entry name" value="ACMSD"/>
</dbReference>
<comment type="caution">
    <text evidence="3">The sequence shown here is derived from an EMBL/GenBank/DDBJ whole genome shotgun (WGS) entry which is preliminary data.</text>
</comment>
<dbReference type="EMBL" id="JAQNDK010000004">
    <property type="protein sequence ID" value="MDC0682827.1"/>
    <property type="molecule type" value="Genomic_DNA"/>
</dbReference>
<dbReference type="Proteomes" id="UP001217485">
    <property type="component" value="Unassembled WGS sequence"/>
</dbReference>